<dbReference type="Pfam" id="PF00375">
    <property type="entry name" value="SDF"/>
    <property type="match status" value="1"/>
</dbReference>
<keyword evidence="5" id="KW-0769">Symport</keyword>
<protein>
    <submittedName>
        <fullName evidence="9">Dicarboxylate/amino acid:cation symporter</fullName>
    </submittedName>
</protein>
<gene>
    <name evidence="9" type="ORF">ACFOUR_15955</name>
</gene>
<evidence type="ECO:0000256" key="7">
    <source>
        <dbReference type="ARBA" id="ARBA00023136"/>
    </source>
</evidence>
<accession>A0ABD5NSZ0</accession>
<evidence type="ECO:0000256" key="4">
    <source>
        <dbReference type="ARBA" id="ARBA00022692"/>
    </source>
</evidence>
<feature type="transmembrane region" description="Helical" evidence="8">
    <location>
        <begin position="149"/>
        <end position="166"/>
    </location>
</feature>
<dbReference type="InterPro" id="IPR001991">
    <property type="entry name" value="Na-dicarboxylate_symporter"/>
</dbReference>
<reference evidence="9 10" key="1">
    <citation type="journal article" date="2019" name="Int. J. Syst. Evol. Microbiol.">
        <title>The Global Catalogue of Microorganisms (GCM) 10K type strain sequencing project: providing services to taxonomists for standard genome sequencing and annotation.</title>
        <authorList>
            <consortium name="The Broad Institute Genomics Platform"/>
            <consortium name="The Broad Institute Genome Sequencing Center for Infectious Disease"/>
            <person name="Wu L."/>
            <person name="Ma J."/>
        </authorList>
    </citation>
    <scope>NUCLEOTIDE SEQUENCE [LARGE SCALE GENOMIC DNA]</scope>
    <source>
        <strain evidence="9 10">IBRC-M 10256</strain>
    </source>
</reference>
<evidence type="ECO:0000313" key="10">
    <source>
        <dbReference type="Proteomes" id="UP001595846"/>
    </source>
</evidence>
<evidence type="ECO:0000256" key="1">
    <source>
        <dbReference type="ARBA" id="ARBA00004651"/>
    </source>
</evidence>
<dbReference type="SUPFAM" id="SSF118215">
    <property type="entry name" value="Proton glutamate symport protein"/>
    <property type="match status" value="1"/>
</dbReference>
<feature type="transmembrane region" description="Helical" evidence="8">
    <location>
        <begin position="317"/>
        <end position="337"/>
    </location>
</feature>
<feature type="transmembrane region" description="Helical" evidence="8">
    <location>
        <begin position="50"/>
        <end position="73"/>
    </location>
</feature>
<dbReference type="GO" id="GO:0015293">
    <property type="term" value="F:symporter activity"/>
    <property type="evidence" value="ECO:0007669"/>
    <property type="project" value="UniProtKB-KW"/>
</dbReference>
<dbReference type="Proteomes" id="UP001595846">
    <property type="component" value="Unassembled WGS sequence"/>
</dbReference>
<dbReference type="RefSeq" id="WP_256531629.1">
    <property type="nucleotide sequence ID" value="NZ_CP101824.1"/>
</dbReference>
<dbReference type="GeneID" id="73904379"/>
<dbReference type="EMBL" id="JBHSAQ010000014">
    <property type="protein sequence ID" value="MFC3959856.1"/>
    <property type="molecule type" value="Genomic_DNA"/>
</dbReference>
<dbReference type="PANTHER" id="PTHR42865">
    <property type="entry name" value="PROTON/GLUTAMATE-ASPARTATE SYMPORTER"/>
    <property type="match status" value="1"/>
</dbReference>
<sequence length="437" mass="44924">MSRSTLFATWSRYRSIPIVYRIGAAFVLGSIVGLVVGAPATRLLPLGDLFVRLLSMIVLPVIVFTLLMGIRGLTPSKLGRIGGQVVGLYLLTSAAAVFIGLSIANAINPGTGLELSAGEAETQSPPPFEEVLLGIVPENPIGAMANAEILPTIFFVIVFGLALAMVGDATDDGRVSAGVETIFNVAEAGAEAMFKIVWGVMEYGVIGVFALMAAVFAEAGVEAVTTFAVLIVTLALAVALHVVLVHLGAIILVLVGQSPVAFLAGAKEALITALSIRSSSGTLPVTMSNADENFHIDESVYGFSLPLGATINMDGTALYQGVAAIFAANLAGVSLTLGEQVTVVAIAVLASIGAAGVPGAGLIMLTMVLTQLGLPLAVVAFVAGVDPILDRLRTMTNISGDLAVTTLVASWNDAIDFDRGSWVGEHVDQSGPVPSDD</sequence>
<feature type="transmembrane region" description="Helical" evidence="8">
    <location>
        <begin position="18"/>
        <end position="38"/>
    </location>
</feature>
<keyword evidence="4 8" id="KW-0812">Transmembrane</keyword>
<evidence type="ECO:0000256" key="3">
    <source>
        <dbReference type="ARBA" id="ARBA00022475"/>
    </source>
</evidence>
<evidence type="ECO:0000256" key="5">
    <source>
        <dbReference type="ARBA" id="ARBA00022847"/>
    </source>
</evidence>
<keyword evidence="7 8" id="KW-0472">Membrane</keyword>
<evidence type="ECO:0000256" key="2">
    <source>
        <dbReference type="ARBA" id="ARBA00022448"/>
    </source>
</evidence>
<dbReference type="Gene3D" id="1.10.3860.10">
    <property type="entry name" value="Sodium:dicarboxylate symporter"/>
    <property type="match status" value="1"/>
</dbReference>
<keyword evidence="6 8" id="KW-1133">Transmembrane helix</keyword>
<feature type="transmembrane region" description="Helical" evidence="8">
    <location>
        <begin position="343"/>
        <end position="365"/>
    </location>
</feature>
<organism evidence="9 10">
    <name type="scientific">Halovivax cerinus</name>
    <dbReference type="NCBI Taxonomy" id="1487865"/>
    <lineage>
        <taxon>Archaea</taxon>
        <taxon>Methanobacteriati</taxon>
        <taxon>Methanobacteriota</taxon>
        <taxon>Stenosarchaea group</taxon>
        <taxon>Halobacteria</taxon>
        <taxon>Halobacteriales</taxon>
        <taxon>Natrialbaceae</taxon>
        <taxon>Halovivax</taxon>
    </lineage>
</organism>
<evidence type="ECO:0000256" key="8">
    <source>
        <dbReference type="SAM" id="Phobius"/>
    </source>
</evidence>
<dbReference type="GO" id="GO:0046942">
    <property type="term" value="P:carboxylic acid transport"/>
    <property type="evidence" value="ECO:0007669"/>
    <property type="project" value="UniProtKB-ARBA"/>
</dbReference>
<feature type="transmembrane region" description="Helical" evidence="8">
    <location>
        <begin position="203"/>
        <end position="221"/>
    </location>
</feature>
<dbReference type="GO" id="GO:0005886">
    <property type="term" value="C:plasma membrane"/>
    <property type="evidence" value="ECO:0007669"/>
    <property type="project" value="UniProtKB-SubCell"/>
</dbReference>
<keyword evidence="3" id="KW-1003">Cell membrane</keyword>
<keyword evidence="2" id="KW-0813">Transport</keyword>
<name>A0ABD5NSZ0_9EURY</name>
<proteinExistence type="predicted"/>
<feature type="transmembrane region" description="Helical" evidence="8">
    <location>
        <begin position="85"/>
        <end position="107"/>
    </location>
</feature>
<dbReference type="PRINTS" id="PR00173">
    <property type="entry name" value="EDTRNSPORT"/>
</dbReference>
<comment type="caution">
    <text evidence="9">The sequence shown here is derived from an EMBL/GenBank/DDBJ whole genome shotgun (WGS) entry which is preliminary data.</text>
</comment>
<dbReference type="AlphaFoldDB" id="A0ABD5NSZ0"/>
<feature type="transmembrane region" description="Helical" evidence="8">
    <location>
        <begin position="372"/>
        <end position="389"/>
    </location>
</feature>
<keyword evidence="10" id="KW-1185">Reference proteome</keyword>
<comment type="subcellular location">
    <subcellularLocation>
        <location evidence="1">Cell membrane</location>
        <topology evidence="1">Multi-pass membrane protein</topology>
    </subcellularLocation>
</comment>
<dbReference type="InterPro" id="IPR036458">
    <property type="entry name" value="Na:dicarbo_symporter_sf"/>
</dbReference>
<dbReference type="InterPro" id="IPR018107">
    <property type="entry name" value="Na-dicarboxylate_symporter_CS"/>
</dbReference>
<dbReference type="PANTHER" id="PTHR42865:SF7">
    <property type="entry name" value="PROTON_GLUTAMATE-ASPARTATE SYMPORTER"/>
    <property type="match status" value="1"/>
</dbReference>
<evidence type="ECO:0000313" key="9">
    <source>
        <dbReference type="EMBL" id="MFC3959856.1"/>
    </source>
</evidence>
<evidence type="ECO:0000256" key="6">
    <source>
        <dbReference type="ARBA" id="ARBA00022989"/>
    </source>
</evidence>
<dbReference type="PROSITE" id="PS00713">
    <property type="entry name" value="NA_DICARBOXYL_SYMP_1"/>
    <property type="match status" value="1"/>
</dbReference>
<feature type="transmembrane region" description="Helical" evidence="8">
    <location>
        <begin position="227"/>
        <end position="255"/>
    </location>
</feature>